<dbReference type="OrthoDB" id="9815425at2"/>
<dbReference type="PANTHER" id="PTHR48081">
    <property type="entry name" value="AB HYDROLASE SUPERFAMILY PROTEIN C4A8.06C"/>
    <property type="match status" value="1"/>
</dbReference>
<dbReference type="KEGG" id="tum:CBW65_12560"/>
<dbReference type="SUPFAM" id="SSF53474">
    <property type="entry name" value="alpha/beta-Hydrolases"/>
    <property type="match status" value="1"/>
</dbReference>
<dbReference type="GO" id="GO:0016787">
    <property type="term" value="F:hydrolase activity"/>
    <property type="evidence" value="ECO:0007669"/>
    <property type="project" value="UniProtKB-KW"/>
</dbReference>
<dbReference type="EMBL" id="CP021434">
    <property type="protein sequence ID" value="ARU61764.1"/>
    <property type="molecule type" value="Genomic_DNA"/>
</dbReference>
<feature type="chain" id="PRO_5012982497" description="BD-FAE-like domain-containing protein" evidence="2">
    <location>
        <begin position="28"/>
        <end position="295"/>
    </location>
</feature>
<dbReference type="InterPro" id="IPR029058">
    <property type="entry name" value="AB_hydrolase_fold"/>
</dbReference>
<evidence type="ECO:0000256" key="2">
    <source>
        <dbReference type="SAM" id="SignalP"/>
    </source>
</evidence>
<evidence type="ECO:0000256" key="1">
    <source>
        <dbReference type="ARBA" id="ARBA00022801"/>
    </source>
</evidence>
<dbReference type="AlphaFoldDB" id="A0A1Y0IQY8"/>
<evidence type="ECO:0000313" key="5">
    <source>
        <dbReference type="Proteomes" id="UP000195437"/>
    </source>
</evidence>
<dbReference type="InterPro" id="IPR050300">
    <property type="entry name" value="GDXG_lipolytic_enzyme"/>
</dbReference>
<name>A0A1Y0IQY8_9BACL</name>
<proteinExistence type="predicted"/>
<keyword evidence="2" id="KW-0732">Signal</keyword>
<sequence length="295" mass="33404">MMRKTVTMMTAALLLGSLLIGCSSEEAAVDKPEKKIGLNNMPIQYELPGMDKVKVKKDITYQQVAGQDWKMDVYYPDKMKKDELRPAVIFVHGQAEPAALKDAKDFAQYVSWGQATAKSGMVAVTFNHRSNENLTKIMDTQHDIETAIQYVRDHAAELNIDRDNLVLWGGSGGPQTIVRMALTNPQPYVKGIIAYYGQLDLPEQYQEYSPLKLLKEKDPNTKLPPLFLVKAGRDGEILNRDHDNFVQEALRQNLDLELHVHPTGPHVFDILADDEKTHEIIERTFEFAKERLGVK</sequence>
<dbReference type="Gene3D" id="3.40.50.1820">
    <property type="entry name" value="alpha/beta hydrolase"/>
    <property type="match status" value="1"/>
</dbReference>
<feature type="domain" description="BD-FAE-like" evidence="3">
    <location>
        <begin position="71"/>
        <end position="185"/>
    </location>
</feature>
<dbReference type="Pfam" id="PF20434">
    <property type="entry name" value="BD-FAE"/>
    <property type="match status" value="1"/>
</dbReference>
<dbReference type="RefSeq" id="WP_087457134.1">
    <property type="nucleotide sequence ID" value="NZ_CP021434.1"/>
</dbReference>
<feature type="signal peptide" evidence="2">
    <location>
        <begin position="1"/>
        <end position="27"/>
    </location>
</feature>
<accession>A0A1Y0IQY8</accession>
<dbReference type="PROSITE" id="PS51257">
    <property type="entry name" value="PROKAR_LIPOPROTEIN"/>
    <property type="match status" value="1"/>
</dbReference>
<reference evidence="5" key="1">
    <citation type="submission" date="2017-05" db="EMBL/GenBank/DDBJ databases">
        <authorList>
            <person name="Sung H."/>
        </authorList>
    </citation>
    <scope>NUCLEOTIDE SEQUENCE [LARGE SCALE GENOMIC DNA]</scope>
    <source>
        <strain evidence="5">AR23208</strain>
    </source>
</reference>
<keyword evidence="5" id="KW-1185">Reference proteome</keyword>
<dbReference type="Proteomes" id="UP000195437">
    <property type="component" value="Chromosome"/>
</dbReference>
<dbReference type="InterPro" id="IPR049492">
    <property type="entry name" value="BD-FAE-like_dom"/>
</dbReference>
<evidence type="ECO:0000259" key="3">
    <source>
        <dbReference type="Pfam" id="PF20434"/>
    </source>
</evidence>
<evidence type="ECO:0000313" key="4">
    <source>
        <dbReference type="EMBL" id="ARU61764.1"/>
    </source>
</evidence>
<gene>
    <name evidence="4" type="ORF">CBW65_12560</name>
</gene>
<keyword evidence="1" id="KW-0378">Hydrolase</keyword>
<protein>
    <recommendedName>
        <fullName evidence="3">BD-FAE-like domain-containing protein</fullName>
    </recommendedName>
</protein>
<organism evidence="4 5">
    <name type="scientific">Tumebacillus avium</name>
    <dbReference type="NCBI Taxonomy" id="1903704"/>
    <lineage>
        <taxon>Bacteria</taxon>
        <taxon>Bacillati</taxon>
        <taxon>Bacillota</taxon>
        <taxon>Bacilli</taxon>
        <taxon>Bacillales</taxon>
        <taxon>Alicyclobacillaceae</taxon>
        <taxon>Tumebacillus</taxon>
    </lineage>
</organism>